<dbReference type="GO" id="GO:0005634">
    <property type="term" value="C:nucleus"/>
    <property type="evidence" value="ECO:0007669"/>
    <property type="project" value="UniProtKB-SubCell"/>
</dbReference>
<evidence type="ECO:0000256" key="4">
    <source>
        <dbReference type="ARBA" id="ARBA00023242"/>
    </source>
</evidence>
<dbReference type="Proteomes" id="UP001295684">
    <property type="component" value="Unassembled WGS sequence"/>
</dbReference>
<sequence length="104" mass="12163">MGDETIMLLSNDDRCYYVNRDVASVSQVITARLESDFKEGQSKEIHLEEIDGDTLEKCIEYMHYKFINTQRKQYETEENPVDEQFDIEPEEALSLLKAGIYLEC</sequence>
<evidence type="ECO:0000313" key="7">
    <source>
        <dbReference type="Proteomes" id="UP001295684"/>
    </source>
</evidence>
<protein>
    <recommendedName>
        <fullName evidence="3">Elongin-C</fullName>
    </recommendedName>
</protein>
<dbReference type="GO" id="GO:0006511">
    <property type="term" value="P:ubiquitin-dependent protein catabolic process"/>
    <property type="evidence" value="ECO:0007669"/>
    <property type="project" value="InterPro"/>
</dbReference>
<evidence type="ECO:0000313" key="6">
    <source>
        <dbReference type="EMBL" id="CAI2383707.1"/>
    </source>
</evidence>
<dbReference type="InterPro" id="IPR016073">
    <property type="entry name" value="Skp1_comp_POZ"/>
</dbReference>
<dbReference type="Gene3D" id="3.30.710.10">
    <property type="entry name" value="Potassium Channel Kv1.1, Chain A"/>
    <property type="match status" value="1"/>
</dbReference>
<dbReference type="Pfam" id="PF03931">
    <property type="entry name" value="Skp1_POZ"/>
    <property type="match status" value="1"/>
</dbReference>
<dbReference type="AlphaFoldDB" id="A0AAD2D7I0"/>
<name>A0AAD2D7I0_EUPCR</name>
<organism evidence="6 7">
    <name type="scientific">Euplotes crassus</name>
    <dbReference type="NCBI Taxonomy" id="5936"/>
    <lineage>
        <taxon>Eukaryota</taxon>
        <taxon>Sar</taxon>
        <taxon>Alveolata</taxon>
        <taxon>Ciliophora</taxon>
        <taxon>Intramacronucleata</taxon>
        <taxon>Spirotrichea</taxon>
        <taxon>Hypotrichia</taxon>
        <taxon>Euplotida</taxon>
        <taxon>Euplotidae</taxon>
        <taxon>Moneuplotes</taxon>
    </lineage>
</organism>
<proteinExistence type="inferred from homology"/>
<evidence type="ECO:0000256" key="3">
    <source>
        <dbReference type="ARBA" id="ARBA00021347"/>
    </source>
</evidence>
<reference evidence="6" key="1">
    <citation type="submission" date="2023-07" db="EMBL/GenBank/DDBJ databases">
        <authorList>
            <consortium name="AG Swart"/>
            <person name="Singh M."/>
            <person name="Singh A."/>
            <person name="Seah K."/>
            <person name="Emmerich C."/>
        </authorList>
    </citation>
    <scope>NUCLEOTIDE SEQUENCE</scope>
    <source>
        <strain evidence="6">DP1</strain>
    </source>
</reference>
<comment type="caution">
    <text evidence="6">The sequence shown here is derived from an EMBL/GenBank/DDBJ whole genome shotgun (WGS) entry which is preliminary data.</text>
</comment>
<dbReference type="InterPro" id="IPR001232">
    <property type="entry name" value="SKP1-like"/>
</dbReference>
<accession>A0AAD2D7I0</accession>
<gene>
    <name evidence="6" type="ORF">ECRASSUSDP1_LOCUS25217</name>
</gene>
<evidence type="ECO:0000259" key="5">
    <source>
        <dbReference type="Pfam" id="PF03931"/>
    </source>
</evidence>
<dbReference type="InterPro" id="IPR011333">
    <property type="entry name" value="SKP1/BTB/POZ_sf"/>
</dbReference>
<comment type="subcellular location">
    <subcellularLocation>
        <location evidence="1">Nucleus</location>
    </subcellularLocation>
</comment>
<evidence type="ECO:0000256" key="2">
    <source>
        <dbReference type="ARBA" id="ARBA00009993"/>
    </source>
</evidence>
<dbReference type="PANTHER" id="PTHR20648">
    <property type="entry name" value="ELONGIN-C"/>
    <property type="match status" value="1"/>
</dbReference>
<keyword evidence="4" id="KW-0539">Nucleus</keyword>
<dbReference type="SUPFAM" id="SSF54695">
    <property type="entry name" value="POZ domain"/>
    <property type="match status" value="1"/>
</dbReference>
<evidence type="ECO:0000256" key="1">
    <source>
        <dbReference type="ARBA" id="ARBA00004123"/>
    </source>
</evidence>
<comment type="similarity">
    <text evidence="2">Belongs to the SKP1 family.</text>
</comment>
<dbReference type="FunFam" id="3.30.710.10:FF:000035">
    <property type="entry name" value="Elongin C transcription elongation factor"/>
    <property type="match status" value="1"/>
</dbReference>
<dbReference type="SMART" id="SM00512">
    <property type="entry name" value="Skp1"/>
    <property type="match status" value="1"/>
</dbReference>
<dbReference type="EMBL" id="CAMPGE010026005">
    <property type="protein sequence ID" value="CAI2383707.1"/>
    <property type="molecule type" value="Genomic_DNA"/>
</dbReference>
<dbReference type="InterPro" id="IPR039948">
    <property type="entry name" value="ELC1"/>
</dbReference>
<feature type="domain" description="SKP1 component POZ" evidence="5">
    <location>
        <begin position="5"/>
        <end position="64"/>
    </location>
</feature>
<keyword evidence="7" id="KW-1185">Reference proteome</keyword>